<dbReference type="EMBL" id="CCBN010000001">
    <property type="protein sequence ID" value="CDO51077.1"/>
    <property type="molecule type" value="Genomic_DNA"/>
</dbReference>
<reference evidence="2" key="1">
    <citation type="submission" date="2014-03" db="EMBL/GenBank/DDBJ databases">
        <authorList>
            <person name="Casaregola S."/>
        </authorList>
    </citation>
    <scope>NUCLEOTIDE SEQUENCE [LARGE SCALE GENOMIC DNA]</scope>
    <source>
        <strain evidence="2">CLIB 918</strain>
    </source>
</reference>
<dbReference type="InterPro" id="IPR035905">
    <property type="entry name" value="Barstar-like_sf"/>
</dbReference>
<accession>A0A0J9YH79</accession>
<feature type="domain" description="Barstar (barnase inhibitor)" evidence="1">
    <location>
        <begin position="67"/>
        <end position="149"/>
    </location>
</feature>
<dbReference type="AlphaFoldDB" id="A0A0J9YH79"/>
<name>A0A0J9YH79_GEOCN</name>
<sequence>MPSRPQLIDYIFPEYNGVHFLAQPATNTSALHLVHSIVDFYNTQRGWSQTPPVPHNTMFHIVDLASADPNHIYMELINTFAVPEYFGFSHTILFRLLTDLSWLNNGVLQLNHVLLLRTKTNTMAATALKVLSDVAAFWRAKNAAFLVFVVETAGPLGDRGFPERFRL</sequence>
<evidence type="ECO:0000259" key="1">
    <source>
        <dbReference type="Pfam" id="PF01337"/>
    </source>
</evidence>
<dbReference type="SUPFAM" id="SSF52038">
    <property type="entry name" value="Barstar-related"/>
    <property type="match status" value="1"/>
</dbReference>
<evidence type="ECO:0000313" key="3">
    <source>
        <dbReference type="Proteomes" id="UP000242525"/>
    </source>
</evidence>
<keyword evidence="3" id="KW-1185">Reference proteome</keyword>
<evidence type="ECO:0000313" key="2">
    <source>
        <dbReference type="EMBL" id="CDO51077.1"/>
    </source>
</evidence>
<dbReference type="Pfam" id="PF01337">
    <property type="entry name" value="Barstar"/>
    <property type="match status" value="1"/>
</dbReference>
<proteinExistence type="predicted"/>
<organism evidence="2 3">
    <name type="scientific">Geotrichum candidum</name>
    <name type="common">Oospora lactis</name>
    <name type="synonym">Dipodascus geotrichum</name>
    <dbReference type="NCBI Taxonomy" id="1173061"/>
    <lineage>
        <taxon>Eukaryota</taxon>
        <taxon>Fungi</taxon>
        <taxon>Dikarya</taxon>
        <taxon>Ascomycota</taxon>
        <taxon>Saccharomycotina</taxon>
        <taxon>Dipodascomycetes</taxon>
        <taxon>Dipodascales</taxon>
        <taxon>Dipodascaceae</taxon>
        <taxon>Geotrichum</taxon>
    </lineage>
</organism>
<dbReference type="Proteomes" id="UP000242525">
    <property type="component" value="Unassembled WGS sequence"/>
</dbReference>
<comment type="caution">
    <text evidence="2">The sequence shown here is derived from an EMBL/GenBank/DDBJ whole genome shotgun (WGS) entry which is preliminary data.</text>
</comment>
<dbReference type="InterPro" id="IPR000468">
    <property type="entry name" value="Barstar"/>
</dbReference>
<gene>
    <name evidence="2" type="ORF">BN980_GECA01s00472g</name>
</gene>
<protein>
    <recommendedName>
        <fullName evidence="1">Barstar (barnase inhibitor) domain-containing protein</fullName>
    </recommendedName>
</protein>